<gene>
    <name evidence="8" type="ORF">GGQ57_004206</name>
</gene>
<evidence type="ECO:0000313" key="8">
    <source>
        <dbReference type="EMBL" id="MBB4624278.1"/>
    </source>
</evidence>
<comment type="caution">
    <text evidence="8">The sequence shown here is derived from an EMBL/GenBank/DDBJ whole genome shotgun (WGS) entry which is preliminary data.</text>
</comment>
<evidence type="ECO:0000256" key="1">
    <source>
        <dbReference type="ARBA" id="ARBA00004442"/>
    </source>
</evidence>
<name>A0ABR6KSB7_9BACT</name>
<dbReference type="InterPro" id="IPR051906">
    <property type="entry name" value="TolC-like"/>
</dbReference>
<evidence type="ECO:0000256" key="7">
    <source>
        <dbReference type="ARBA" id="ARBA00023237"/>
    </source>
</evidence>
<proteinExistence type="inferred from homology"/>
<keyword evidence="9" id="KW-1185">Reference proteome</keyword>
<dbReference type="InterPro" id="IPR003423">
    <property type="entry name" value="OMP_efflux"/>
</dbReference>
<reference evidence="8 9" key="1">
    <citation type="submission" date="2020-08" db="EMBL/GenBank/DDBJ databases">
        <title>Genomic Encyclopedia of Type Strains, Phase IV (KMG-IV): sequencing the most valuable type-strain genomes for metagenomic binning, comparative biology and taxonomic classification.</title>
        <authorList>
            <person name="Goeker M."/>
        </authorList>
    </citation>
    <scope>NUCLEOTIDE SEQUENCE [LARGE SCALE GENOMIC DNA]</scope>
    <source>
        <strain evidence="8 9">DSM 102983</strain>
    </source>
</reference>
<comment type="subcellular location">
    <subcellularLocation>
        <location evidence="1">Cell outer membrane</location>
    </subcellularLocation>
</comment>
<keyword evidence="7" id="KW-0998">Cell outer membrane</keyword>
<evidence type="ECO:0000256" key="5">
    <source>
        <dbReference type="ARBA" id="ARBA00022692"/>
    </source>
</evidence>
<evidence type="ECO:0000256" key="2">
    <source>
        <dbReference type="ARBA" id="ARBA00007613"/>
    </source>
</evidence>
<keyword evidence="3" id="KW-0813">Transport</keyword>
<evidence type="ECO:0000256" key="6">
    <source>
        <dbReference type="ARBA" id="ARBA00023136"/>
    </source>
</evidence>
<dbReference type="PANTHER" id="PTHR30026:SF20">
    <property type="entry name" value="OUTER MEMBRANE PROTEIN TOLC"/>
    <property type="match status" value="1"/>
</dbReference>
<evidence type="ECO:0000256" key="4">
    <source>
        <dbReference type="ARBA" id="ARBA00022452"/>
    </source>
</evidence>
<keyword evidence="6" id="KW-0472">Membrane</keyword>
<dbReference type="Gene3D" id="1.20.1600.10">
    <property type="entry name" value="Outer membrane efflux proteins (OEP)"/>
    <property type="match status" value="1"/>
</dbReference>
<dbReference type="SUPFAM" id="SSF56954">
    <property type="entry name" value="Outer membrane efflux proteins (OEP)"/>
    <property type="match status" value="1"/>
</dbReference>
<dbReference type="Pfam" id="PF02321">
    <property type="entry name" value="OEP"/>
    <property type="match status" value="1"/>
</dbReference>
<keyword evidence="4" id="KW-1134">Transmembrane beta strand</keyword>
<dbReference type="PANTHER" id="PTHR30026">
    <property type="entry name" value="OUTER MEMBRANE PROTEIN TOLC"/>
    <property type="match status" value="1"/>
</dbReference>
<dbReference type="Proteomes" id="UP000533637">
    <property type="component" value="Unassembled WGS sequence"/>
</dbReference>
<dbReference type="EMBL" id="JACHOC010000009">
    <property type="protein sequence ID" value="MBB4624278.1"/>
    <property type="molecule type" value="Genomic_DNA"/>
</dbReference>
<organism evidence="8 9">
    <name type="scientific">Parabacteroides faecis</name>
    <dbReference type="NCBI Taxonomy" id="1217282"/>
    <lineage>
        <taxon>Bacteria</taxon>
        <taxon>Pseudomonadati</taxon>
        <taxon>Bacteroidota</taxon>
        <taxon>Bacteroidia</taxon>
        <taxon>Bacteroidales</taxon>
        <taxon>Tannerellaceae</taxon>
        <taxon>Parabacteroides</taxon>
    </lineage>
</organism>
<sequence>MWHAICSSIYMMKMQITTKYGLRVIGLLLLGSVVTAHARDSWTVDSCMRYAIEKNLTLKNSRLDTRIAREDFTAAIGDFLPSVSTNGAFGKRMGRSVDPKTNMYTTSSFLESTVGVDISLPVFDGFKRINRAQFTRLNRQLSGVTEKAEENRVAFEVMDAYYVYIFDRKMSLLAAEQRKLSERYHEQMLEYVDLGLRSPSDLQEVKARLQSDIYQETVKNKTERLSFLALKELLQMRDSDTLSIADVDAKGDEPPLLSNYSAPDVYAESETTLPEFRMMDLREQTSRKSLAIASAAFSPSIRADFSLYSGYYDTERNADGHIVSFGQQMKNNWNKYIGLRVSFPIFSGLSRFTAVRKERFRLQQVRNNNDRQRISLYKEIEDACLTLQASAEEYHQAALQLKALTTTLKENEEKWEEGMISVFELMEKRNLYISARAELVRTRLQYDLKHRMIEFYRTGSFL</sequence>
<evidence type="ECO:0000256" key="3">
    <source>
        <dbReference type="ARBA" id="ARBA00022448"/>
    </source>
</evidence>
<dbReference type="RefSeq" id="WP_183672018.1">
    <property type="nucleotide sequence ID" value="NZ_BMPB01000014.1"/>
</dbReference>
<comment type="similarity">
    <text evidence="2">Belongs to the outer membrane factor (OMF) (TC 1.B.17) family.</text>
</comment>
<keyword evidence="5" id="KW-0812">Transmembrane</keyword>
<accession>A0ABR6KSB7</accession>
<evidence type="ECO:0000313" key="9">
    <source>
        <dbReference type="Proteomes" id="UP000533637"/>
    </source>
</evidence>
<protein>
    <submittedName>
        <fullName evidence="8">Outer membrane protein TolC</fullName>
    </submittedName>
</protein>